<dbReference type="Proteomes" id="UP001631969">
    <property type="component" value="Unassembled WGS sequence"/>
</dbReference>
<organism evidence="1 2">
    <name type="scientific">Paenibacillus mesotrionivorans</name>
    <dbReference type="NCBI Taxonomy" id="3160968"/>
    <lineage>
        <taxon>Bacteria</taxon>
        <taxon>Bacillati</taxon>
        <taxon>Bacillota</taxon>
        <taxon>Bacilli</taxon>
        <taxon>Bacillales</taxon>
        <taxon>Paenibacillaceae</taxon>
        <taxon>Paenibacillus</taxon>
    </lineage>
</organism>
<dbReference type="EMBL" id="JBJURJ010000013">
    <property type="protein sequence ID" value="MFM9330432.1"/>
    <property type="molecule type" value="Genomic_DNA"/>
</dbReference>
<sequence>MKQALIVDDTKSIRVLLTKALEHKGFSADLAASGLVAMDMLKAQPYDVVFLDMKMPGLSGKHVLNWMVQRGITTPVVVITAFGTVKNAVECTRLGASAYLQKPFTVEKIHRLLAELEPPRSNATQEASQLLEGGHWEKALPLLSSALAVSPANPEIYRLMGLAYRQSGRVEQADKFQQTYEIMK</sequence>
<accession>A0ACC7P7W8</accession>
<evidence type="ECO:0000313" key="2">
    <source>
        <dbReference type="Proteomes" id="UP001631969"/>
    </source>
</evidence>
<name>A0ACC7P7W8_9BACL</name>
<comment type="caution">
    <text evidence="1">The sequence shown here is derived from an EMBL/GenBank/DDBJ whole genome shotgun (WGS) entry which is preliminary data.</text>
</comment>
<evidence type="ECO:0000313" key="1">
    <source>
        <dbReference type="EMBL" id="MFM9330432.1"/>
    </source>
</evidence>
<proteinExistence type="predicted"/>
<keyword evidence="2" id="KW-1185">Reference proteome</keyword>
<protein>
    <submittedName>
        <fullName evidence="1">Response regulator</fullName>
    </submittedName>
</protein>
<gene>
    <name evidence="1" type="ORF">ACI1P1_19205</name>
</gene>
<reference evidence="1" key="1">
    <citation type="submission" date="2024-12" db="EMBL/GenBank/DDBJ databases">
        <authorList>
            <person name="Wu N."/>
        </authorList>
    </citation>
    <scope>NUCLEOTIDE SEQUENCE</scope>
    <source>
        <strain evidence="1">P15</strain>
    </source>
</reference>